<name>A0ACC2H254_DALPE</name>
<dbReference type="Proteomes" id="UP001157502">
    <property type="component" value="Chromosome 6"/>
</dbReference>
<gene>
    <name evidence="1" type="ORF">DPEC_G00071570</name>
</gene>
<comment type="caution">
    <text evidence="1">The sequence shown here is derived from an EMBL/GenBank/DDBJ whole genome shotgun (WGS) entry which is preliminary data.</text>
</comment>
<protein>
    <submittedName>
        <fullName evidence="1">Uncharacterized protein</fullName>
    </submittedName>
</protein>
<proteinExistence type="predicted"/>
<organism evidence="1 2">
    <name type="scientific">Dallia pectoralis</name>
    <name type="common">Alaska blackfish</name>
    <dbReference type="NCBI Taxonomy" id="75939"/>
    <lineage>
        <taxon>Eukaryota</taxon>
        <taxon>Metazoa</taxon>
        <taxon>Chordata</taxon>
        <taxon>Craniata</taxon>
        <taxon>Vertebrata</taxon>
        <taxon>Euteleostomi</taxon>
        <taxon>Actinopterygii</taxon>
        <taxon>Neopterygii</taxon>
        <taxon>Teleostei</taxon>
        <taxon>Protacanthopterygii</taxon>
        <taxon>Esociformes</taxon>
        <taxon>Umbridae</taxon>
        <taxon>Dallia</taxon>
    </lineage>
</organism>
<sequence length="117" mass="12692">MVTSLHPIASQSQWATPPTDIPTHAAAGRSQSSGQTVYQNTPQVRDTQNGSSREAVPTAIAKEILIQPDSIRQQQLLILVQPQKISSSQAIPDVLPDPTHFGFPLSTIEELQGLEEK</sequence>
<evidence type="ECO:0000313" key="2">
    <source>
        <dbReference type="Proteomes" id="UP001157502"/>
    </source>
</evidence>
<dbReference type="EMBL" id="CM055733">
    <property type="protein sequence ID" value="KAJ8010108.1"/>
    <property type="molecule type" value="Genomic_DNA"/>
</dbReference>
<accession>A0ACC2H254</accession>
<evidence type="ECO:0000313" key="1">
    <source>
        <dbReference type="EMBL" id="KAJ8010108.1"/>
    </source>
</evidence>
<keyword evidence="2" id="KW-1185">Reference proteome</keyword>
<reference evidence="1" key="1">
    <citation type="submission" date="2021-05" db="EMBL/GenBank/DDBJ databases">
        <authorList>
            <person name="Pan Q."/>
            <person name="Jouanno E."/>
            <person name="Zahm M."/>
            <person name="Klopp C."/>
            <person name="Cabau C."/>
            <person name="Louis A."/>
            <person name="Berthelot C."/>
            <person name="Parey E."/>
            <person name="Roest Crollius H."/>
            <person name="Montfort J."/>
            <person name="Robinson-Rechavi M."/>
            <person name="Bouchez O."/>
            <person name="Lampietro C."/>
            <person name="Lopez Roques C."/>
            <person name="Donnadieu C."/>
            <person name="Postlethwait J."/>
            <person name="Bobe J."/>
            <person name="Dillon D."/>
            <person name="Chandos A."/>
            <person name="von Hippel F."/>
            <person name="Guiguen Y."/>
        </authorList>
    </citation>
    <scope>NUCLEOTIDE SEQUENCE</scope>
    <source>
        <strain evidence="1">YG-Jan2019</strain>
    </source>
</reference>